<proteinExistence type="predicted"/>
<organism evidence="1 2">
    <name type="scientific">Tahibacter amnicola</name>
    <dbReference type="NCBI Taxonomy" id="2976241"/>
    <lineage>
        <taxon>Bacteria</taxon>
        <taxon>Pseudomonadati</taxon>
        <taxon>Pseudomonadota</taxon>
        <taxon>Gammaproteobacteria</taxon>
        <taxon>Lysobacterales</taxon>
        <taxon>Rhodanobacteraceae</taxon>
        <taxon>Tahibacter</taxon>
    </lineage>
</organism>
<name>A0ABY6BI39_9GAMM</name>
<evidence type="ECO:0000313" key="1">
    <source>
        <dbReference type="EMBL" id="UXI67527.1"/>
    </source>
</evidence>
<sequence>MNAPPTVYPCRVCGLLHEQPLWGQDDKTPSWEVCVCCGYQVGYHDCSPVAARHFRETWIARGARWRFPERCPPDWQWQAQVKNIPEQFLLATDVVLYPCRVCGLLDEVPPWGADGCNPSHDICVCCGSEAGYEDCLPEAARVNRQRWLDAGAVWFDRACRPPEWDCQAQLQNVPEAFR</sequence>
<protein>
    <submittedName>
        <fullName evidence="1">Uncharacterized protein</fullName>
    </submittedName>
</protein>
<evidence type="ECO:0000313" key="2">
    <source>
        <dbReference type="Proteomes" id="UP001064632"/>
    </source>
</evidence>
<dbReference type="EMBL" id="CP104694">
    <property type="protein sequence ID" value="UXI67527.1"/>
    <property type="molecule type" value="Genomic_DNA"/>
</dbReference>
<keyword evidence="2" id="KW-1185">Reference proteome</keyword>
<accession>A0ABY6BI39</accession>
<dbReference type="Proteomes" id="UP001064632">
    <property type="component" value="Chromosome"/>
</dbReference>
<gene>
    <name evidence="1" type="ORF">N4264_22760</name>
</gene>
<dbReference type="RefSeq" id="WP_261694497.1">
    <property type="nucleotide sequence ID" value="NZ_CP104694.1"/>
</dbReference>
<reference evidence="1" key="1">
    <citation type="submission" date="2022-09" db="EMBL/GenBank/DDBJ databases">
        <title>Tahibacter sp. nov., isolated from a fresh water.</title>
        <authorList>
            <person name="Baek J.H."/>
            <person name="Lee J.K."/>
            <person name="Kim J.M."/>
            <person name="Jeon C.O."/>
        </authorList>
    </citation>
    <scope>NUCLEOTIDE SEQUENCE</scope>
    <source>
        <strain evidence="1">W38</strain>
    </source>
</reference>